<protein>
    <submittedName>
        <fullName evidence="2">Uncharacterized protein</fullName>
    </submittedName>
</protein>
<dbReference type="EMBL" id="JACBZP010000001">
    <property type="protein sequence ID" value="NYI66812.1"/>
    <property type="molecule type" value="Genomic_DNA"/>
</dbReference>
<dbReference type="Proteomes" id="UP000539111">
    <property type="component" value="Unassembled WGS sequence"/>
</dbReference>
<feature type="region of interest" description="Disordered" evidence="1">
    <location>
        <begin position="244"/>
        <end position="306"/>
    </location>
</feature>
<feature type="compositionally biased region" description="Basic and acidic residues" evidence="1">
    <location>
        <begin position="289"/>
        <end position="298"/>
    </location>
</feature>
<sequence length="396" mass="42751">MSIDLSKFPKIADPDLLESHASKLKSAGSSIHSTATATAESALSAFAGKARDIKTRYQSIAGDVSDFNSSIEGDDDWNKDEDKVNKEHGLLHDLDVLLADYEAALGPGGENWVHRWNSQVRAHWRGSVKLGYSAMVSYMALKEPKQARALFGAQEISQSNPMMKAVGKELIHYGEWKTDPARAFGNTVFDVGTVLITIPFGGEGAAAKGVDEIDVAPVSEKLSATEVRLGDDFKAMNQSVDPLDDLGTTVDDIPTGHVPGDDGAPHGDGVPDCAGVPHGDGLPDGDTSYGHEHSDGSESPRATVSARDVDGHPVEVTMPNEQVHEVTSSPQHLGDMPSSHEALEAAMEKRHIGEHELISLIKKKPWELLRIKPGRTHRIRPADLFQMRPILGILMM</sequence>
<evidence type="ECO:0000256" key="1">
    <source>
        <dbReference type="SAM" id="MobiDB-lite"/>
    </source>
</evidence>
<reference evidence="2 3" key="1">
    <citation type="submission" date="2020-07" db="EMBL/GenBank/DDBJ databases">
        <title>Sequencing the genomes of 1000 actinobacteria strains.</title>
        <authorList>
            <person name="Klenk H.-P."/>
        </authorList>
    </citation>
    <scope>NUCLEOTIDE SEQUENCE [LARGE SCALE GENOMIC DNA]</scope>
    <source>
        <strain evidence="2 3">DSM 26341</strain>
    </source>
</reference>
<name>A0A7Z0A9I1_9MICO</name>
<evidence type="ECO:0000313" key="2">
    <source>
        <dbReference type="EMBL" id="NYI66812.1"/>
    </source>
</evidence>
<proteinExistence type="predicted"/>
<keyword evidence="3" id="KW-1185">Reference proteome</keyword>
<organism evidence="2 3">
    <name type="scientific">Spelaeicoccus albus</name>
    <dbReference type="NCBI Taxonomy" id="1280376"/>
    <lineage>
        <taxon>Bacteria</taxon>
        <taxon>Bacillati</taxon>
        <taxon>Actinomycetota</taxon>
        <taxon>Actinomycetes</taxon>
        <taxon>Micrococcales</taxon>
        <taxon>Brevibacteriaceae</taxon>
        <taxon>Spelaeicoccus</taxon>
    </lineage>
</organism>
<comment type="caution">
    <text evidence="2">The sequence shown here is derived from an EMBL/GenBank/DDBJ whole genome shotgun (WGS) entry which is preliminary data.</text>
</comment>
<evidence type="ECO:0000313" key="3">
    <source>
        <dbReference type="Proteomes" id="UP000539111"/>
    </source>
</evidence>
<gene>
    <name evidence="2" type="ORF">BJY26_001118</name>
</gene>
<dbReference type="RefSeq" id="WP_179426415.1">
    <property type="nucleotide sequence ID" value="NZ_JACBZP010000001.1"/>
</dbReference>
<dbReference type="AlphaFoldDB" id="A0A7Z0A9I1"/>
<accession>A0A7Z0A9I1</accession>